<protein>
    <recommendedName>
        <fullName evidence="8">TIL domain-containing protein</fullName>
    </recommendedName>
</protein>
<evidence type="ECO:0008006" key="8">
    <source>
        <dbReference type="Google" id="ProtNLM"/>
    </source>
</evidence>
<keyword evidence="7" id="KW-1185">Reference proteome</keyword>
<name>A0A401TM17_CHIPU</name>
<dbReference type="Pfam" id="PF01826">
    <property type="entry name" value="TIL"/>
    <property type="match status" value="1"/>
</dbReference>
<organism evidence="6 7">
    <name type="scientific">Chiloscyllium punctatum</name>
    <name type="common">Brownbanded bambooshark</name>
    <name type="synonym">Hemiscyllium punctatum</name>
    <dbReference type="NCBI Taxonomy" id="137246"/>
    <lineage>
        <taxon>Eukaryota</taxon>
        <taxon>Metazoa</taxon>
        <taxon>Chordata</taxon>
        <taxon>Craniata</taxon>
        <taxon>Vertebrata</taxon>
        <taxon>Chondrichthyes</taxon>
        <taxon>Elasmobranchii</taxon>
        <taxon>Galeomorphii</taxon>
        <taxon>Galeoidea</taxon>
        <taxon>Orectolobiformes</taxon>
        <taxon>Hemiscylliidae</taxon>
        <taxon>Chiloscyllium</taxon>
    </lineage>
</organism>
<dbReference type="Gene3D" id="2.10.25.10">
    <property type="entry name" value="Laminin"/>
    <property type="match status" value="1"/>
</dbReference>
<feature type="domain" description="VWF/SSPO/Zonadhesin-like cysteine-rich" evidence="5">
    <location>
        <begin position="2"/>
        <end position="29"/>
    </location>
</feature>
<evidence type="ECO:0000256" key="2">
    <source>
        <dbReference type="ARBA" id="ARBA00022525"/>
    </source>
</evidence>
<feature type="domain" description="TIL" evidence="4">
    <location>
        <begin position="32"/>
        <end position="87"/>
    </location>
</feature>
<evidence type="ECO:0000259" key="5">
    <source>
        <dbReference type="Pfam" id="PF08742"/>
    </source>
</evidence>
<proteinExistence type="predicted"/>
<keyword evidence="3" id="KW-1015">Disulfide bond</keyword>
<evidence type="ECO:0000256" key="1">
    <source>
        <dbReference type="ARBA" id="ARBA00004613"/>
    </source>
</evidence>
<evidence type="ECO:0000313" key="7">
    <source>
        <dbReference type="Proteomes" id="UP000287033"/>
    </source>
</evidence>
<keyword evidence="2" id="KW-0964">Secreted</keyword>
<sequence>MICETFTSYSQECGEQHIFIEWRTPDFCRKTCSNEMIYSDCISTCPATCETVGNPSEGSCREECASGCECPRGSYLEMGRCVKAEDCPCFHHGQKYRPGQTIRQRCNDW</sequence>
<dbReference type="SUPFAM" id="SSF57567">
    <property type="entry name" value="Serine protease inhibitors"/>
    <property type="match status" value="1"/>
</dbReference>
<dbReference type="CDD" id="cd19941">
    <property type="entry name" value="TIL"/>
    <property type="match status" value="1"/>
</dbReference>
<gene>
    <name evidence="6" type="ORF">chiPu_0027660</name>
</gene>
<dbReference type="PANTHER" id="PTHR11339">
    <property type="entry name" value="EXTRACELLULAR MATRIX GLYCOPROTEIN RELATED"/>
    <property type="match status" value="1"/>
</dbReference>
<evidence type="ECO:0000259" key="4">
    <source>
        <dbReference type="Pfam" id="PF01826"/>
    </source>
</evidence>
<dbReference type="Pfam" id="PF08742">
    <property type="entry name" value="C8"/>
    <property type="match status" value="1"/>
</dbReference>
<evidence type="ECO:0000256" key="3">
    <source>
        <dbReference type="ARBA" id="ARBA00023157"/>
    </source>
</evidence>
<comment type="subcellular location">
    <subcellularLocation>
        <location evidence="1">Secreted</location>
    </subcellularLocation>
</comment>
<comment type="caution">
    <text evidence="6">The sequence shown here is derived from an EMBL/GenBank/DDBJ whole genome shotgun (WGS) entry which is preliminary data.</text>
</comment>
<dbReference type="OMA" id="YLEMGRC"/>
<dbReference type="FunFam" id="2.10.25.10:FF:000055">
    <property type="entry name" value="alpha-tectorin isoform X1"/>
    <property type="match status" value="1"/>
</dbReference>
<dbReference type="AlphaFoldDB" id="A0A401TM17"/>
<dbReference type="Proteomes" id="UP000287033">
    <property type="component" value="Unassembled WGS sequence"/>
</dbReference>
<dbReference type="STRING" id="137246.A0A401TM17"/>
<reference evidence="6 7" key="1">
    <citation type="journal article" date="2018" name="Nat. Ecol. Evol.">
        <title>Shark genomes provide insights into elasmobranch evolution and the origin of vertebrates.</title>
        <authorList>
            <person name="Hara Y"/>
            <person name="Yamaguchi K"/>
            <person name="Onimaru K"/>
            <person name="Kadota M"/>
            <person name="Koyanagi M"/>
            <person name="Keeley SD"/>
            <person name="Tatsumi K"/>
            <person name="Tanaka K"/>
            <person name="Motone F"/>
            <person name="Kageyama Y"/>
            <person name="Nozu R"/>
            <person name="Adachi N"/>
            <person name="Nishimura O"/>
            <person name="Nakagawa R"/>
            <person name="Tanegashima C"/>
            <person name="Kiyatake I"/>
            <person name="Matsumoto R"/>
            <person name="Murakumo K"/>
            <person name="Nishida K"/>
            <person name="Terakita A"/>
            <person name="Kuratani S"/>
            <person name="Sato K"/>
            <person name="Hyodo S Kuraku.S."/>
        </authorList>
    </citation>
    <scope>NUCLEOTIDE SEQUENCE [LARGE SCALE GENOMIC DNA]</scope>
</reference>
<dbReference type="InterPro" id="IPR036084">
    <property type="entry name" value="Ser_inhib-like_sf"/>
</dbReference>
<dbReference type="OrthoDB" id="6262482at2759"/>
<dbReference type="PANTHER" id="PTHR11339:SF396">
    <property type="entry name" value="SCO-SPONDIN"/>
    <property type="match status" value="1"/>
</dbReference>
<dbReference type="EMBL" id="BEZZ01110010">
    <property type="protein sequence ID" value="GCC43685.1"/>
    <property type="molecule type" value="Genomic_DNA"/>
</dbReference>
<dbReference type="GO" id="GO:0031012">
    <property type="term" value="C:extracellular matrix"/>
    <property type="evidence" value="ECO:0007669"/>
    <property type="project" value="TreeGrafter"/>
</dbReference>
<dbReference type="InterPro" id="IPR014853">
    <property type="entry name" value="VWF/SSPO/ZAN-like_Cys-rich_dom"/>
</dbReference>
<evidence type="ECO:0000313" key="6">
    <source>
        <dbReference type="EMBL" id="GCC43685.1"/>
    </source>
</evidence>
<accession>A0A401TM17</accession>
<dbReference type="InterPro" id="IPR050780">
    <property type="entry name" value="Mucin_vWF_Thrombospondin_sf"/>
</dbReference>
<dbReference type="InterPro" id="IPR002919">
    <property type="entry name" value="TIL_dom"/>
</dbReference>
<dbReference type="GO" id="GO:0005615">
    <property type="term" value="C:extracellular space"/>
    <property type="evidence" value="ECO:0007669"/>
    <property type="project" value="TreeGrafter"/>
</dbReference>